<gene>
    <name evidence="2" type="ORF">LAFE_0D07470G</name>
</gene>
<organism evidence="2 3">
    <name type="scientific">Lachancea fermentati</name>
    <name type="common">Zygosaccharomyces fermentati</name>
    <dbReference type="NCBI Taxonomy" id="4955"/>
    <lineage>
        <taxon>Eukaryota</taxon>
        <taxon>Fungi</taxon>
        <taxon>Dikarya</taxon>
        <taxon>Ascomycota</taxon>
        <taxon>Saccharomycotina</taxon>
        <taxon>Saccharomycetes</taxon>
        <taxon>Saccharomycetales</taxon>
        <taxon>Saccharomycetaceae</taxon>
        <taxon>Lachancea</taxon>
    </lineage>
</organism>
<feature type="region of interest" description="Disordered" evidence="1">
    <location>
        <begin position="21"/>
        <end position="123"/>
    </location>
</feature>
<accession>A0A1G4MBD2</accession>
<evidence type="ECO:0000256" key="1">
    <source>
        <dbReference type="SAM" id="MobiDB-lite"/>
    </source>
</evidence>
<dbReference type="OMA" id="LEDPLGC"/>
<dbReference type="EMBL" id="LT598492">
    <property type="protein sequence ID" value="SCW01208.1"/>
    <property type="molecule type" value="Genomic_DNA"/>
</dbReference>
<evidence type="ECO:0000313" key="3">
    <source>
        <dbReference type="Proteomes" id="UP000190831"/>
    </source>
</evidence>
<dbReference type="GO" id="GO:1990116">
    <property type="term" value="P:ribosome-associated ubiquitin-dependent protein catabolic process"/>
    <property type="evidence" value="ECO:0007669"/>
    <property type="project" value="TreeGrafter"/>
</dbReference>
<dbReference type="GO" id="GO:1990112">
    <property type="term" value="C:RQC complex"/>
    <property type="evidence" value="ECO:0007669"/>
    <property type="project" value="TreeGrafter"/>
</dbReference>
<dbReference type="Pfam" id="PF04910">
    <property type="entry name" value="Tcf25"/>
    <property type="match status" value="1"/>
</dbReference>
<proteinExistence type="predicted"/>
<dbReference type="STRING" id="4955.A0A1G4MBD2"/>
<sequence length="710" mass="82175">MSSRVLRKLGNDDLEATLAKLTQKNNEDVEPRASPLKKAQNVNFFALMNDDDDEQEQSDESENLGVESQPESIKDSQSHLEKPSPVLLPSKSQKKKNKKKRKSKQKPTPKNYNSEQDDRESDEELSLLIKQFQKKDFEKSGLTDRAISENSDSEYDTAHEEDYNQEKRGYDIRYDPGFTRYKSYNEILAIFGELDMKSLNPDNEFKLLFDDISAEALADVDSMTSTHVSPQVLKQLERMKRLVRNWGGKDHRSVPNGSAVRRLAFTKIRDDWLPTTRGELVMKALSSEDIENWLCWMRPQDWRDEIKKTTNKWLSKGFEFFKFEPLSSEISRKEMTEFYMSVVLHPDHEALINLISSKYPYHVPSLLQVALILVRQGDKTNSNGLVERALFVFDRALRANITFNGKSCQLPYIFFFNRQFYLSIFRYIQIISQRGAISTASCWCKVLWSLSPLEDPLGCRYFLDHFLLINEEYTFLLKTAKSPLVTTYTQWYTLGLSLGSVLSYLRLDSINEARNELRKCFQYHAAALKRIFIEVTAGDQNSLGKLLKLAENNTNTLESKAYILRMKTLWGVSDLKFFHDEMVPIIKEYNSGSLQIEIQEEVSLDNNFFIQGIPVNLLRFAILSQESPVMACIPESIWSTHDVYEFDVLPPVPTDKESMEVVETIKTHISEEDLSIHQLEMMQDETILNQIRQLSLEQFMQENPNAGIEE</sequence>
<protein>
    <submittedName>
        <fullName evidence="2">LAFE_0D07470g1_1</fullName>
    </submittedName>
</protein>
<dbReference type="Proteomes" id="UP000190831">
    <property type="component" value="Chromosome D"/>
</dbReference>
<dbReference type="AlphaFoldDB" id="A0A1G4MBD2"/>
<feature type="compositionally biased region" description="Basic residues" evidence="1">
    <location>
        <begin position="92"/>
        <end position="107"/>
    </location>
</feature>
<name>A0A1G4MBD2_LACFM</name>
<feature type="compositionally biased region" description="Basic and acidic residues" evidence="1">
    <location>
        <begin position="72"/>
        <end position="82"/>
    </location>
</feature>
<feature type="compositionally biased region" description="Acidic residues" evidence="1">
    <location>
        <begin position="49"/>
        <end position="62"/>
    </location>
</feature>
<keyword evidence="3" id="KW-1185">Reference proteome</keyword>
<reference evidence="2 3" key="1">
    <citation type="submission" date="2016-03" db="EMBL/GenBank/DDBJ databases">
        <authorList>
            <person name="Devillers H."/>
        </authorList>
    </citation>
    <scope>NUCLEOTIDE SEQUENCE [LARGE SCALE GENOMIC DNA]</scope>
    <source>
        <strain evidence="2">CBS 6772</strain>
    </source>
</reference>
<dbReference type="GO" id="GO:0072344">
    <property type="term" value="P:rescue of stalled ribosome"/>
    <property type="evidence" value="ECO:0007669"/>
    <property type="project" value="TreeGrafter"/>
</dbReference>
<evidence type="ECO:0000313" key="2">
    <source>
        <dbReference type="EMBL" id="SCW01208.1"/>
    </source>
</evidence>
<dbReference type="PANTHER" id="PTHR22684:SF0">
    <property type="entry name" value="RIBOSOME QUALITY CONTROL COMPLEX SUBUNIT TCF25"/>
    <property type="match status" value="1"/>
</dbReference>
<dbReference type="OrthoDB" id="205993at2759"/>
<feature type="region of interest" description="Disordered" evidence="1">
    <location>
        <begin position="139"/>
        <end position="162"/>
    </location>
</feature>
<dbReference type="PANTHER" id="PTHR22684">
    <property type="entry name" value="NULP1-RELATED"/>
    <property type="match status" value="1"/>
</dbReference>
<dbReference type="InterPro" id="IPR006994">
    <property type="entry name" value="TCF25/Rqc1"/>
</dbReference>